<protein>
    <recommendedName>
        <fullName evidence="3">DUF2849 domain-containing protein</fullName>
    </recommendedName>
</protein>
<evidence type="ECO:0000313" key="2">
    <source>
        <dbReference type="EMBL" id="KKN79385.1"/>
    </source>
</evidence>
<evidence type="ECO:0008006" key="3">
    <source>
        <dbReference type="Google" id="ProtNLM"/>
    </source>
</evidence>
<comment type="caution">
    <text evidence="2">The sequence shown here is derived from an EMBL/GenBank/DDBJ whole genome shotgun (WGS) entry which is preliminary data.</text>
</comment>
<dbReference type="InterPro" id="IPR021270">
    <property type="entry name" value="DUF2849"/>
</dbReference>
<dbReference type="EMBL" id="LAZR01000248">
    <property type="protein sequence ID" value="KKN79385.1"/>
    <property type="molecule type" value="Genomic_DNA"/>
</dbReference>
<accession>A0A0F9TDQ1</accession>
<feature type="region of interest" description="Disordered" evidence="1">
    <location>
        <begin position="97"/>
        <end position="116"/>
    </location>
</feature>
<organism evidence="2">
    <name type="scientific">marine sediment metagenome</name>
    <dbReference type="NCBI Taxonomy" id="412755"/>
    <lineage>
        <taxon>unclassified sequences</taxon>
        <taxon>metagenomes</taxon>
        <taxon>ecological metagenomes</taxon>
    </lineage>
</organism>
<proteinExistence type="predicted"/>
<gene>
    <name evidence="2" type="ORF">LCGC14_0340460</name>
</gene>
<name>A0A0F9TDQ1_9ZZZZ</name>
<sequence>MAKDHRAGSKVRGDKLPAILMANDLLDGDVVFLADKGWTLDPSKARVAFDAETAEAMDAEGKTAFAANVVVDPYLVPVDLKGTGLPVARHFRDAMRQKGPSIHPDMGKQADYPTPA</sequence>
<dbReference type="Pfam" id="PF11011">
    <property type="entry name" value="DUF2849"/>
    <property type="match status" value="1"/>
</dbReference>
<evidence type="ECO:0000256" key="1">
    <source>
        <dbReference type="SAM" id="MobiDB-lite"/>
    </source>
</evidence>
<reference evidence="2" key="1">
    <citation type="journal article" date="2015" name="Nature">
        <title>Complex archaea that bridge the gap between prokaryotes and eukaryotes.</title>
        <authorList>
            <person name="Spang A."/>
            <person name="Saw J.H."/>
            <person name="Jorgensen S.L."/>
            <person name="Zaremba-Niedzwiedzka K."/>
            <person name="Martijn J."/>
            <person name="Lind A.E."/>
            <person name="van Eijk R."/>
            <person name="Schleper C."/>
            <person name="Guy L."/>
            <person name="Ettema T.J."/>
        </authorList>
    </citation>
    <scope>NUCLEOTIDE SEQUENCE</scope>
</reference>
<dbReference type="AlphaFoldDB" id="A0A0F9TDQ1"/>